<name>J6F0W2_TRIAS</name>
<feature type="region of interest" description="Disordered" evidence="1">
    <location>
        <begin position="125"/>
        <end position="162"/>
    </location>
</feature>
<reference evidence="2 3" key="1">
    <citation type="journal article" date="2012" name="Eukaryot. Cell">
        <title>Draft genome sequence of CBS 2479, the standard type strain of Trichosporon asahii.</title>
        <authorList>
            <person name="Yang R.Y."/>
            <person name="Li H.T."/>
            <person name="Zhu H."/>
            <person name="Zhou G.P."/>
            <person name="Wang M."/>
            <person name="Wang L."/>
        </authorList>
    </citation>
    <scope>NUCLEOTIDE SEQUENCE [LARGE SCALE GENOMIC DNA]</scope>
    <source>
        <strain evidence="3">ATCC 90039 / CBS 2479 / JCM 2466 / KCTC 7840 / NCYC 2677 / UAMH 7654</strain>
    </source>
</reference>
<accession>J6F0W2</accession>
<organism evidence="2 3">
    <name type="scientific">Trichosporon asahii var. asahii (strain ATCC 90039 / CBS 2479 / JCM 2466 / KCTC 7840 / NBRC 103889/ NCYC 2677 / UAMH 7654)</name>
    <name type="common">Yeast</name>
    <dbReference type="NCBI Taxonomy" id="1186058"/>
    <lineage>
        <taxon>Eukaryota</taxon>
        <taxon>Fungi</taxon>
        <taxon>Dikarya</taxon>
        <taxon>Basidiomycota</taxon>
        <taxon>Agaricomycotina</taxon>
        <taxon>Tremellomycetes</taxon>
        <taxon>Trichosporonales</taxon>
        <taxon>Trichosporonaceae</taxon>
        <taxon>Trichosporon</taxon>
    </lineage>
</organism>
<dbReference type="VEuPathDB" id="FungiDB:A1Q1_08311"/>
<protein>
    <submittedName>
        <fullName evidence="2">Uncharacterized protein</fullName>
    </submittedName>
</protein>
<dbReference type="RefSeq" id="XP_014181933.1">
    <property type="nucleotide sequence ID" value="XM_014326458.1"/>
</dbReference>
<sequence>MIVLFHPSEQPRSKILFPTHVHPHSHNSLSIFVSTLTTAITTLYPSRASSQTHPPLRSHARHTASAREPTTTLDLPQQQQAASFNITPDTMGFLSSSTSNSSSSTAGSGAISSAEYFAAEHRASMASAQNGRSTPLVLSEPPRPNRDTQYKTKNHAQKSNPLDTLTEAILGTSRAMENWQLKMDKRKFSKSQKSRDDSNLQTRSSGWGLRALKGDFLKSKSDFRAKSEIWN</sequence>
<dbReference type="Proteomes" id="UP000002748">
    <property type="component" value="Unassembled WGS sequence"/>
</dbReference>
<dbReference type="GeneID" id="25991823"/>
<feature type="region of interest" description="Disordered" evidence="1">
    <location>
        <begin position="46"/>
        <end position="76"/>
    </location>
</feature>
<evidence type="ECO:0000313" key="2">
    <source>
        <dbReference type="EMBL" id="EJT50559.1"/>
    </source>
</evidence>
<proteinExistence type="predicted"/>
<dbReference type="AlphaFoldDB" id="J6F0W2"/>
<dbReference type="KEGG" id="tasa:A1Q1_08311"/>
<dbReference type="EMBL" id="ALBS01000098">
    <property type="protein sequence ID" value="EJT50559.1"/>
    <property type="molecule type" value="Genomic_DNA"/>
</dbReference>
<gene>
    <name evidence="2" type="ORF">A1Q1_08311</name>
</gene>
<dbReference type="HOGENOM" id="CLU_1200542_0_0_1"/>
<comment type="caution">
    <text evidence="2">The sequence shown here is derived from an EMBL/GenBank/DDBJ whole genome shotgun (WGS) entry which is preliminary data.</text>
</comment>
<evidence type="ECO:0000256" key="1">
    <source>
        <dbReference type="SAM" id="MobiDB-lite"/>
    </source>
</evidence>
<evidence type="ECO:0000313" key="3">
    <source>
        <dbReference type="Proteomes" id="UP000002748"/>
    </source>
</evidence>